<protein>
    <submittedName>
        <fullName evidence="1">Uncharacterized protein</fullName>
    </submittedName>
</protein>
<evidence type="ECO:0000313" key="2">
    <source>
        <dbReference type="Proteomes" id="UP000002630"/>
    </source>
</evidence>
<dbReference type="AlphaFoldDB" id="D8LK06"/>
<name>D8LK06_ECTSI</name>
<reference evidence="1 2" key="1">
    <citation type="journal article" date="2010" name="Nature">
        <title>The Ectocarpus genome and the independent evolution of multicellularity in brown algae.</title>
        <authorList>
            <person name="Cock J.M."/>
            <person name="Sterck L."/>
            <person name="Rouze P."/>
            <person name="Scornet D."/>
            <person name="Allen A.E."/>
            <person name="Amoutzias G."/>
            <person name="Anthouard V."/>
            <person name="Artiguenave F."/>
            <person name="Aury J.M."/>
            <person name="Badger J.H."/>
            <person name="Beszteri B."/>
            <person name="Billiau K."/>
            <person name="Bonnet E."/>
            <person name="Bothwell J.H."/>
            <person name="Bowler C."/>
            <person name="Boyen C."/>
            <person name="Brownlee C."/>
            <person name="Carrano C.J."/>
            <person name="Charrier B."/>
            <person name="Cho G.Y."/>
            <person name="Coelho S.M."/>
            <person name="Collen J."/>
            <person name="Corre E."/>
            <person name="Da Silva C."/>
            <person name="Delage L."/>
            <person name="Delaroque N."/>
            <person name="Dittami S.M."/>
            <person name="Doulbeau S."/>
            <person name="Elias M."/>
            <person name="Farnham G."/>
            <person name="Gachon C.M."/>
            <person name="Gschloessl B."/>
            <person name="Heesch S."/>
            <person name="Jabbari K."/>
            <person name="Jubin C."/>
            <person name="Kawai H."/>
            <person name="Kimura K."/>
            <person name="Kloareg B."/>
            <person name="Kupper F.C."/>
            <person name="Lang D."/>
            <person name="Le Bail A."/>
            <person name="Leblanc C."/>
            <person name="Lerouge P."/>
            <person name="Lohr M."/>
            <person name="Lopez P.J."/>
            <person name="Martens C."/>
            <person name="Maumus F."/>
            <person name="Michel G."/>
            <person name="Miranda-Saavedra D."/>
            <person name="Morales J."/>
            <person name="Moreau H."/>
            <person name="Motomura T."/>
            <person name="Nagasato C."/>
            <person name="Napoli C.A."/>
            <person name="Nelson D.R."/>
            <person name="Nyvall-Collen P."/>
            <person name="Peters A.F."/>
            <person name="Pommier C."/>
            <person name="Potin P."/>
            <person name="Poulain J."/>
            <person name="Quesneville H."/>
            <person name="Read B."/>
            <person name="Rensing S.A."/>
            <person name="Ritter A."/>
            <person name="Rousvoal S."/>
            <person name="Samanta M."/>
            <person name="Samson G."/>
            <person name="Schroeder D.C."/>
            <person name="Segurens B."/>
            <person name="Strittmatter M."/>
            <person name="Tonon T."/>
            <person name="Tregear J.W."/>
            <person name="Valentin K."/>
            <person name="von Dassow P."/>
            <person name="Yamagishi T."/>
            <person name="Van de Peer Y."/>
            <person name="Wincker P."/>
        </authorList>
    </citation>
    <scope>NUCLEOTIDE SEQUENCE [LARGE SCALE GENOMIC DNA]</scope>
    <source>
        <strain evidence="2">Ec32 / CCAP1310/4</strain>
    </source>
</reference>
<dbReference type="Proteomes" id="UP000002630">
    <property type="component" value="Linkage Group LG16"/>
</dbReference>
<dbReference type="EMBL" id="FN649741">
    <property type="protein sequence ID" value="CBN74475.1"/>
    <property type="molecule type" value="Genomic_DNA"/>
</dbReference>
<dbReference type="EMBL" id="FN648464">
    <property type="protein sequence ID" value="CBN74475.1"/>
    <property type="molecule type" value="Genomic_DNA"/>
</dbReference>
<organism evidence="1 2">
    <name type="scientific">Ectocarpus siliculosus</name>
    <name type="common">Brown alga</name>
    <name type="synonym">Conferva siliculosa</name>
    <dbReference type="NCBI Taxonomy" id="2880"/>
    <lineage>
        <taxon>Eukaryota</taxon>
        <taxon>Sar</taxon>
        <taxon>Stramenopiles</taxon>
        <taxon>Ochrophyta</taxon>
        <taxon>PX clade</taxon>
        <taxon>Phaeophyceae</taxon>
        <taxon>Ectocarpales</taxon>
        <taxon>Ectocarpaceae</taxon>
        <taxon>Ectocarpus</taxon>
    </lineage>
</organism>
<gene>
    <name evidence="1" type="ORF">Esi_0028_0058</name>
</gene>
<sequence>MEREDAWRQGTPSGKGKTTMVSNHVAHEGFASFDVEGVGIDGTAAGGMGGVRFGYRDCGPSLGFGQG</sequence>
<dbReference type="InParanoid" id="D8LK06"/>
<proteinExistence type="predicted"/>
<keyword evidence="2" id="KW-1185">Reference proteome</keyword>
<accession>D8LK06</accession>
<evidence type="ECO:0000313" key="1">
    <source>
        <dbReference type="EMBL" id="CBN74475.1"/>
    </source>
</evidence>